<protein>
    <submittedName>
        <fullName evidence="3">Uncharacterized protein</fullName>
    </submittedName>
</protein>
<evidence type="ECO:0000256" key="1">
    <source>
        <dbReference type="SAM" id="MobiDB-lite"/>
    </source>
</evidence>
<organism evidence="3 4">
    <name type="scientific">Capsulimonas corticalis</name>
    <dbReference type="NCBI Taxonomy" id="2219043"/>
    <lineage>
        <taxon>Bacteria</taxon>
        <taxon>Bacillati</taxon>
        <taxon>Armatimonadota</taxon>
        <taxon>Armatimonadia</taxon>
        <taxon>Capsulimonadales</taxon>
        <taxon>Capsulimonadaceae</taxon>
        <taxon>Capsulimonas</taxon>
    </lineage>
</organism>
<evidence type="ECO:0000256" key="2">
    <source>
        <dbReference type="SAM" id="SignalP"/>
    </source>
</evidence>
<keyword evidence="4" id="KW-1185">Reference proteome</keyword>
<keyword evidence="2" id="KW-0732">Signal</keyword>
<dbReference type="Proteomes" id="UP000287394">
    <property type="component" value="Chromosome"/>
</dbReference>
<dbReference type="CDD" id="cd02795">
    <property type="entry name" value="CBM6-CBM35-CBM36_like"/>
    <property type="match status" value="1"/>
</dbReference>
<evidence type="ECO:0000313" key="4">
    <source>
        <dbReference type="Proteomes" id="UP000287394"/>
    </source>
</evidence>
<name>A0A402D4C2_9BACT</name>
<dbReference type="KEGG" id="ccot:CCAX7_31940"/>
<sequence length="913" mass="99966">MKIYCSLLALLLAVAGAPALAAASKDSAQQTPAPAPPPVVDAPPVTAPPQKHVTTGEYHDASGKKHAWMITPSHMLRWDNDAYLPVGGAFTPHYWAEGQTEENWAKDVKALDAIKAQHVHDLYLYAGARGLTHVPPAAAQRVIDYLDQNEFRYGIAIADPAPMPLMGYVIHPAVYRDASPGPSTTFAHVDGLISATYVLASAQKGEIEETGKAKVQEGTTAVATLRSASDDSVLLLYPERLFADGTPESRMPDLWQGYDDYRDRLLTYFGKVKLGAGFRFFLDPLTDQLGVNGDADSLIPTSDGFRLEFQAWLQTKYHRNVNDVNQAWGVKDRDIPDYTVVARCIPLWLQTKGVAGLYDPVDGKIYEVLNKPRIANGFWEDFTKFRTESLRRYMNSIATVLKTSVADVPVVYRAPKFDSLFVNDATDGGYDGLGIEAFGHGRALAEQSALFTYAQSEDTPKSTWLIVSNTFGAQNAAEQKDSGYGTKGSLFDDFDYLKDSGARGFFTTALQRLPEAEFASANLASQTDQLGWLGSYAASLQELGDMREKDPDPILWYPAESDQIAARPRHFPDGVWWLPTLRSSSAFSMGLETVIQVYRVPAQDPGLSTWAVWTGQSAVREVRFPFNQTYPPVVTDARGIPLKIKGKNGVWTLPLGPEPILVSHVKGIPRPTELVDEAAAEAARLIKVAKAQHIATQRYEDSLFYANNSIADNPGSDDLRYSLVTRLISQLTESLRPYAWIEGEAASDFTFDSLAASKNASGGSYLSLDTDRDSQHGTAVDSGYHATYNFSVNAPGRYTIWLAGSPLDSSTASPFTYSVDGAAVQDTHDVPAEGPSYGGGFVWTNLGETTLDAKRHTLTIDVTGRSKDNRYRLDIDALCLSRVEFHPNGLTPPPIDQTTPPPAPTERNENAKR</sequence>
<proteinExistence type="predicted"/>
<dbReference type="Gene3D" id="2.60.120.260">
    <property type="entry name" value="Galactose-binding domain-like"/>
    <property type="match status" value="1"/>
</dbReference>
<gene>
    <name evidence="3" type="ORF">CCAX7_31940</name>
</gene>
<evidence type="ECO:0000313" key="3">
    <source>
        <dbReference type="EMBL" id="BDI31143.1"/>
    </source>
</evidence>
<dbReference type="EMBL" id="AP025739">
    <property type="protein sequence ID" value="BDI31143.1"/>
    <property type="molecule type" value="Genomic_DNA"/>
</dbReference>
<feature type="signal peptide" evidence="2">
    <location>
        <begin position="1"/>
        <end position="21"/>
    </location>
</feature>
<feature type="chain" id="PRO_5043780908" evidence="2">
    <location>
        <begin position="22"/>
        <end position="913"/>
    </location>
</feature>
<feature type="region of interest" description="Disordered" evidence="1">
    <location>
        <begin position="886"/>
        <end position="913"/>
    </location>
</feature>
<dbReference type="AlphaFoldDB" id="A0A402D4C2"/>
<dbReference type="Gene3D" id="3.20.20.80">
    <property type="entry name" value="Glycosidases"/>
    <property type="match status" value="1"/>
</dbReference>
<dbReference type="RefSeq" id="WP_119324320.1">
    <property type="nucleotide sequence ID" value="NZ_AP025739.1"/>
</dbReference>
<reference evidence="3 4" key="1">
    <citation type="journal article" date="2019" name="Int. J. Syst. Evol. Microbiol.">
        <title>Capsulimonas corticalis gen. nov., sp. nov., an aerobic capsulated bacterium, of a novel bacterial order, Capsulimonadales ord. nov., of the class Armatimonadia of the phylum Armatimonadetes.</title>
        <authorList>
            <person name="Li J."/>
            <person name="Kudo C."/>
            <person name="Tonouchi A."/>
        </authorList>
    </citation>
    <scope>NUCLEOTIDE SEQUENCE [LARGE SCALE GENOMIC DNA]</scope>
    <source>
        <strain evidence="3 4">AX-7</strain>
    </source>
</reference>
<dbReference type="OrthoDB" id="2479466at2"/>
<accession>A0A402D4C2</accession>
<feature type="compositionally biased region" description="Pro residues" evidence="1">
    <location>
        <begin position="890"/>
        <end position="904"/>
    </location>
</feature>